<evidence type="ECO:0000256" key="1">
    <source>
        <dbReference type="ARBA" id="ARBA00001966"/>
    </source>
</evidence>
<dbReference type="SFLD" id="SFLDS00029">
    <property type="entry name" value="Radical_SAM"/>
    <property type="match status" value="1"/>
</dbReference>
<dbReference type="AlphaFoldDB" id="A0A7S2WRQ0"/>
<dbReference type="UniPathway" id="UPA00344"/>
<dbReference type="InterPro" id="IPR013785">
    <property type="entry name" value="Aldolase_TIM"/>
</dbReference>
<dbReference type="Gene3D" id="3.20.20.70">
    <property type="entry name" value="Aldolase class I"/>
    <property type="match status" value="1"/>
</dbReference>
<dbReference type="SFLD" id="SFLDG01386">
    <property type="entry name" value="main_SPASM_domain-containing"/>
    <property type="match status" value="1"/>
</dbReference>
<evidence type="ECO:0000256" key="5">
    <source>
        <dbReference type="ARBA" id="ARBA00022691"/>
    </source>
</evidence>
<name>A0A7S2WRQ0_9STRA</name>
<evidence type="ECO:0000256" key="8">
    <source>
        <dbReference type="ARBA" id="ARBA00023004"/>
    </source>
</evidence>
<evidence type="ECO:0000313" key="15">
    <source>
        <dbReference type="EMBL" id="CAD9703680.1"/>
    </source>
</evidence>
<accession>A0A7S2WRQ0</accession>
<dbReference type="GO" id="GO:0046872">
    <property type="term" value="F:metal ion binding"/>
    <property type="evidence" value="ECO:0007669"/>
    <property type="project" value="UniProtKB-KW"/>
</dbReference>
<dbReference type="SUPFAM" id="SSF102114">
    <property type="entry name" value="Radical SAM enzymes"/>
    <property type="match status" value="1"/>
</dbReference>
<keyword evidence="5" id="KW-0949">S-adenosyl-L-methionine</keyword>
<keyword evidence="4" id="KW-0004">4Fe-4S</keyword>
<dbReference type="CDD" id="cd21117">
    <property type="entry name" value="Twitch_MoaA"/>
    <property type="match status" value="1"/>
</dbReference>
<sequence length="373" mass="41644">MLCRGHGLQKVGRRLLQMRCLQTVGTVQSVQSGGDAAHGVPDEFVDSFGRKHDYLRISLTERCNLRCTYCMPEDGVQLQPDDKLLDDEQVLRLVAAFVRNGVNKVRLTGGEPLLRKSIVSLCGQIKDLGVQDLAITTNGILLKRKLEPLADVGVNLLNISLDTLVEPKFELITRRRGFKQVLSSIEKASVHPGLDRVKVNCVVKRGMNDDELLDFVELSRNLNIEVRFIEYMPFDGNKWSSKGLLPYYEMADRIKEKFPTFSRTKSLDSKNTVSKTWQVPGFVGTIGFISSMSDHFCGSCNRIRLTADGNIKACLFGSEEVSLRDAMNSGASDDELVQLIRQTVYRKHEKLGGHETPESISLGENRPMILIGG</sequence>
<keyword evidence="10" id="KW-0342">GTP-binding</keyword>
<dbReference type="InterPro" id="IPR000385">
    <property type="entry name" value="MoaA_NifB_PqqE_Fe-S-bd_CS"/>
</dbReference>
<comment type="cofactor">
    <cofactor evidence="1">
        <name>[4Fe-4S] cluster</name>
        <dbReference type="ChEBI" id="CHEBI:49883"/>
    </cofactor>
</comment>
<keyword evidence="8" id="KW-0408">Iron</keyword>
<evidence type="ECO:0000256" key="4">
    <source>
        <dbReference type="ARBA" id="ARBA00022485"/>
    </source>
</evidence>
<evidence type="ECO:0000256" key="6">
    <source>
        <dbReference type="ARBA" id="ARBA00022723"/>
    </source>
</evidence>
<organism evidence="15">
    <name type="scientific">Mucochytrium quahogii</name>
    <dbReference type="NCBI Taxonomy" id="96639"/>
    <lineage>
        <taxon>Eukaryota</taxon>
        <taxon>Sar</taxon>
        <taxon>Stramenopiles</taxon>
        <taxon>Bigyra</taxon>
        <taxon>Labyrinthulomycetes</taxon>
        <taxon>Thraustochytrida</taxon>
        <taxon>Thraustochytriidae</taxon>
        <taxon>Mucochytrium</taxon>
    </lineage>
</organism>
<dbReference type="EMBL" id="HBHK01024362">
    <property type="protein sequence ID" value="CAD9703680.1"/>
    <property type="molecule type" value="Transcribed_RNA"/>
</dbReference>
<dbReference type="NCBIfam" id="TIGR02666">
    <property type="entry name" value="moaA"/>
    <property type="match status" value="1"/>
</dbReference>
<keyword evidence="7" id="KW-0547">Nucleotide-binding</keyword>
<dbReference type="InterPro" id="IPR007197">
    <property type="entry name" value="rSAM"/>
</dbReference>
<evidence type="ECO:0000256" key="3">
    <source>
        <dbReference type="ARBA" id="ARBA00012167"/>
    </source>
</evidence>
<comment type="pathway">
    <text evidence="2">Cofactor biosynthesis; molybdopterin biosynthesis.</text>
</comment>
<dbReference type="GO" id="GO:0005525">
    <property type="term" value="F:GTP binding"/>
    <property type="evidence" value="ECO:0007669"/>
    <property type="project" value="UniProtKB-KW"/>
</dbReference>
<keyword evidence="9" id="KW-0411">Iron-sulfur</keyword>
<dbReference type="SMART" id="SM00729">
    <property type="entry name" value="Elp3"/>
    <property type="match status" value="1"/>
</dbReference>
<evidence type="ECO:0000256" key="7">
    <source>
        <dbReference type="ARBA" id="ARBA00022741"/>
    </source>
</evidence>
<dbReference type="SFLD" id="SFLDG01383">
    <property type="entry name" value="cyclic_pyranopterin_phosphate"/>
    <property type="match status" value="1"/>
</dbReference>
<evidence type="ECO:0000256" key="13">
    <source>
        <dbReference type="ARBA" id="ARBA00048697"/>
    </source>
</evidence>
<dbReference type="InterPro" id="IPR010505">
    <property type="entry name" value="MoaA_twitch"/>
</dbReference>
<feature type="domain" description="Radical SAM core" evidence="14">
    <location>
        <begin position="47"/>
        <end position="268"/>
    </location>
</feature>
<gene>
    <name evidence="15" type="ORF">QSP1433_LOCUS15358</name>
</gene>
<dbReference type="Pfam" id="PF06463">
    <property type="entry name" value="Mob_synth_C"/>
    <property type="match status" value="1"/>
</dbReference>
<evidence type="ECO:0000256" key="11">
    <source>
        <dbReference type="ARBA" id="ARBA00023150"/>
    </source>
</evidence>
<dbReference type="GO" id="GO:0061798">
    <property type="term" value="F:GTP 3',8'-cyclase activity"/>
    <property type="evidence" value="ECO:0007669"/>
    <property type="project" value="UniProtKB-EC"/>
</dbReference>
<dbReference type="InterPro" id="IPR058240">
    <property type="entry name" value="rSAM_sf"/>
</dbReference>
<keyword evidence="12" id="KW-0456">Lyase</keyword>
<dbReference type="InterPro" id="IPR050105">
    <property type="entry name" value="MoCo_biosynth_MoaA/MoaC"/>
</dbReference>
<dbReference type="Pfam" id="PF04055">
    <property type="entry name" value="Radical_SAM"/>
    <property type="match status" value="1"/>
</dbReference>
<evidence type="ECO:0000256" key="9">
    <source>
        <dbReference type="ARBA" id="ARBA00023014"/>
    </source>
</evidence>
<dbReference type="GO" id="GO:0051539">
    <property type="term" value="F:4 iron, 4 sulfur cluster binding"/>
    <property type="evidence" value="ECO:0007669"/>
    <property type="project" value="UniProtKB-KW"/>
</dbReference>
<dbReference type="PROSITE" id="PS51918">
    <property type="entry name" value="RADICAL_SAM"/>
    <property type="match status" value="1"/>
</dbReference>
<dbReference type="GO" id="GO:0061799">
    <property type="term" value="F:cyclic pyranopterin monophosphate synthase activity"/>
    <property type="evidence" value="ECO:0007669"/>
    <property type="project" value="TreeGrafter"/>
</dbReference>
<dbReference type="GO" id="GO:0006777">
    <property type="term" value="P:Mo-molybdopterin cofactor biosynthetic process"/>
    <property type="evidence" value="ECO:0007669"/>
    <property type="project" value="UniProtKB-KW"/>
</dbReference>
<dbReference type="InterPro" id="IPR013483">
    <property type="entry name" value="MoaA"/>
</dbReference>
<dbReference type="CDD" id="cd01335">
    <property type="entry name" value="Radical_SAM"/>
    <property type="match status" value="1"/>
</dbReference>
<dbReference type="HAMAP" id="MF_01225_B">
    <property type="entry name" value="MoaA_B"/>
    <property type="match status" value="1"/>
</dbReference>
<keyword evidence="6" id="KW-0479">Metal-binding</keyword>
<dbReference type="InterPro" id="IPR006638">
    <property type="entry name" value="Elp3/MiaA/NifB-like_rSAM"/>
</dbReference>
<reference evidence="15" key="1">
    <citation type="submission" date="2021-01" db="EMBL/GenBank/DDBJ databases">
        <authorList>
            <person name="Corre E."/>
            <person name="Pelletier E."/>
            <person name="Niang G."/>
            <person name="Scheremetjew M."/>
            <person name="Finn R."/>
            <person name="Kale V."/>
            <person name="Holt S."/>
            <person name="Cochrane G."/>
            <person name="Meng A."/>
            <person name="Brown T."/>
            <person name="Cohen L."/>
        </authorList>
    </citation>
    <scope>NUCLEOTIDE SEQUENCE</scope>
    <source>
        <strain evidence="15">NY070348D</strain>
    </source>
</reference>
<dbReference type="PANTHER" id="PTHR22960:SF0">
    <property type="entry name" value="MOLYBDENUM COFACTOR BIOSYNTHESIS PROTEIN 1"/>
    <property type="match status" value="1"/>
</dbReference>
<evidence type="ECO:0000256" key="10">
    <source>
        <dbReference type="ARBA" id="ARBA00023134"/>
    </source>
</evidence>
<keyword evidence="11" id="KW-0501">Molybdenum cofactor biosynthesis</keyword>
<dbReference type="EC" id="4.1.99.22" evidence="3"/>
<proteinExistence type="inferred from homology"/>
<evidence type="ECO:0000256" key="2">
    <source>
        <dbReference type="ARBA" id="ARBA00005046"/>
    </source>
</evidence>
<comment type="catalytic activity">
    <reaction evidence="13">
        <text>GTP + AH2 + S-adenosyl-L-methionine = (8S)-3',8-cyclo-7,8-dihydroguanosine 5'-triphosphate + 5'-deoxyadenosine + L-methionine + A + H(+)</text>
        <dbReference type="Rhea" id="RHEA:49576"/>
        <dbReference type="ChEBI" id="CHEBI:13193"/>
        <dbReference type="ChEBI" id="CHEBI:15378"/>
        <dbReference type="ChEBI" id="CHEBI:17319"/>
        <dbReference type="ChEBI" id="CHEBI:17499"/>
        <dbReference type="ChEBI" id="CHEBI:37565"/>
        <dbReference type="ChEBI" id="CHEBI:57844"/>
        <dbReference type="ChEBI" id="CHEBI:59789"/>
        <dbReference type="ChEBI" id="CHEBI:131766"/>
        <dbReference type="EC" id="4.1.99.22"/>
    </reaction>
</comment>
<dbReference type="PROSITE" id="PS01305">
    <property type="entry name" value="MOAA_NIFB_PQQE"/>
    <property type="match status" value="1"/>
</dbReference>
<dbReference type="InterPro" id="IPR040064">
    <property type="entry name" value="MoaA-like"/>
</dbReference>
<evidence type="ECO:0000256" key="12">
    <source>
        <dbReference type="ARBA" id="ARBA00023239"/>
    </source>
</evidence>
<dbReference type="SFLD" id="SFLDG01067">
    <property type="entry name" value="SPASM/twitch_domain_containing"/>
    <property type="match status" value="1"/>
</dbReference>
<evidence type="ECO:0000259" key="14">
    <source>
        <dbReference type="PROSITE" id="PS51918"/>
    </source>
</evidence>
<protein>
    <recommendedName>
        <fullName evidence="3">GTP 3',8-cyclase</fullName>
        <ecNumber evidence="3">4.1.99.22</ecNumber>
    </recommendedName>
</protein>
<dbReference type="PANTHER" id="PTHR22960">
    <property type="entry name" value="MOLYBDOPTERIN COFACTOR SYNTHESIS PROTEIN A"/>
    <property type="match status" value="1"/>
</dbReference>